<reference evidence="1" key="1">
    <citation type="journal article" date="2023" name="Science">
        <title>Genome structures resolve the early diversification of teleost fishes.</title>
        <authorList>
            <person name="Parey E."/>
            <person name="Louis A."/>
            <person name="Montfort J."/>
            <person name="Bouchez O."/>
            <person name="Roques C."/>
            <person name="Iampietro C."/>
            <person name="Lluch J."/>
            <person name="Castinel A."/>
            <person name="Donnadieu C."/>
            <person name="Desvignes T."/>
            <person name="Floi Bucao C."/>
            <person name="Jouanno E."/>
            <person name="Wen M."/>
            <person name="Mejri S."/>
            <person name="Dirks R."/>
            <person name="Jansen H."/>
            <person name="Henkel C."/>
            <person name="Chen W.J."/>
            <person name="Zahm M."/>
            <person name="Cabau C."/>
            <person name="Klopp C."/>
            <person name="Thompson A.W."/>
            <person name="Robinson-Rechavi M."/>
            <person name="Braasch I."/>
            <person name="Lecointre G."/>
            <person name="Bobe J."/>
            <person name="Postlethwait J.H."/>
            <person name="Berthelot C."/>
            <person name="Roest Crollius H."/>
            <person name="Guiguen Y."/>
        </authorList>
    </citation>
    <scope>NUCLEOTIDE SEQUENCE</scope>
    <source>
        <strain evidence="1">NC1722</strain>
    </source>
</reference>
<accession>A0AAD7RFD2</accession>
<proteinExistence type="predicted"/>
<dbReference type="Proteomes" id="UP001221898">
    <property type="component" value="Unassembled WGS sequence"/>
</dbReference>
<name>A0AAD7RFD2_9TELE</name>
<evidence type="ECO:0000313" key="2">
    <source>
        <dbReference type="Proteomes" id="UP001221898"/>
    </source>
</evidence>
<evidence type="ECO:0000313" key="1">
    <source>
        <dbReference type="EMBL" id="KAJ8379123.1"/>
    </source>
</evidence>
<gene>
    <name evidence="1" type="ORF">AAFF_G00231280</name>
</gene>
<comment type="caution">
    <text evidence="1">The sequence shown here is derived from an EMBL/GenBank/DDBJ whole genome shotgun (WGS) entry which is preliminary data.</text>
</comment>
<keyword evidence="2" id="KW-1185">Reference proteome</keyword>
<organism evidence="1 2">
    <name type="scientific">Aldrovandia affinis</name>
    <dbReference type="NCBI Taxonomy" id="143900"/>
    <lineage>
        <taxon>Eukaryota</taxon>
        <taxon>Metazoa</taxon>
        <taxon>Chordata</taxon>
        <taxon>Craniata</taxon>
        <taxon>Vertebrata</taxon>
        <taxon>Euteleostomi</taxon>
        <taxon>Actinopterygii</taxon>
        <taxon>Neopterygii</taxon>
        <taxon>Teleostei</taxon>
        <taxon>Notacanthiformes</taxon>
        <taxon>Halosauridae</taxon>
        <taxon>Aldrovandia</taxon>
    </lineage>
</organism>
<sequence length="105" mass="12019">MRSNAMAKRVVEYYPMIKDRSSSSNTEWWSMLQLCSEPCLLFPSSTMPPRKLAQTAKALFHVIRFRLSLLCSRKRLWLQPTPDCFSGTWPRQSGLGSCQATCGQE</sequence>
<dbReference type="AlphaFoldDB" id="A0AAD7RFD2"/>
<protein>
    <submittedName>
        <fullName evidence="1">Uncharacterized protein</fullName>
    </submittedName>
</protein>
<dbReference type="EMBL" id="JAINUG010000301">
    <property type="protein sequence ID" value="KAJ8379123.1"/>
    <property type="molecule type" value="Genomic_DNA"/>
</dbReference>